<dbReference type="Pfam" id="PF25842">
    <property type="entry name" value="NfeD_TM"/>
    <property type="match status" value="1"/>
</dbReference>
<name>A0A9E8RX14_9BACI</name>
<feature type="transmembrane region" description="Helical" evidence="1">
    <location>
        <begin position="12"/>
        <end position="30"/>
    </location>
</feature>
<evidence type="ECO:0000256" key="1">
    <source>
        <dbReference type="SAM" id="Phobius"/>
    </source>
</evidence>
<keyword evidence="1" id="KW-0812">Transmembrane</keyword>
<dbReference type="Proteomes" id="UP001164718">
    <property type="component" value="Chromosome"/>
</dbReference>
<dbReference type="Gene3D" id="2.40.50.140">
    <property type="entry name" value="Nucleic acid-binding proteins"/>
    <property type="match status" value="1"/>
</dbReference>
<dbReference type="KEGG" id="faf:OE104_10550"/>
<feature type="transmembrane region" description="Helical" evidence="1">
    <location>
        <begin position="42"/>
        <end position="62"/>
    </location>
</feature>
<dbReference type="InterPro" id="IPR012340">
    <property type="entry name" value="NA-bd_OB-fold"/>
</dbReference>
<evidence type="ECO:0000313" key="3">
    <source>
        <dbReference type="EMBL" id="WAA09032.1"/>
    </source>
</evidence>
<evidence type="ECO:0000259" key="2">
    <source>
        <dbReference type="Pfam" id="PF25842"/>
    </source>
</evidence>
<evidence type="ECO:0000313" key="4">
    <source>
        <dbReference type="Proteomes" id="UP001164718"/>
    </source>
</evidence>
<reference evidence="3" key="1">
    <citation type="submission" date="2022-09" db="EMBL/GenBank/DDBJ databases">
        <title>Complete Genomes of Fervidibacillus albus and Fervidibacillus halotolerans isolated from tidal flat sediments.</title>
        <authorList>
            <person name="Kwon K.K."/>
            <person name="Yang S.-H."/>
            <person name="Park M.J."/>
            <person name="Oh H.-M."/>
        </authorList>
    </citation>
    <scope>NUCLEOTIDE SEQUENCE</scope>
    <source>
        <strain evidence="3">MEBiC13591</strain>
    </source>
</reference>
<keyword evidence="1" id="KW-0472">Membrane</keyword>
<feature type="transmembrane region" description="Helical" evidence="1">
    <location>
        <begin position="71"/>
        <end position="94"/>
    </location>
</feature>
<proteinExistence type="predicted"/>
<dbReference type="RefSeq" id="WP_275416816.1">
    <property type="nucleotide sequence ID" value="NZ_CP106878.1"/>
</dbReference>
<protein>
    <recommendedName>
        <fullName evidence="2">Membrane protein NfeD2 N-terminal transmembrane domain-containing protein</fullName>
    </recommendedName>
</protein>
<gene>
    <name evidence="3" type="ORF">OE104_10550</name>
</gene>
<feature type="domain" description="Membrane protein NfeD2 N-terminal transmembrane" evidence="2">
    <location>
        <begin position="7"/>
        <end position="100"/>
    </location>
</feature>
<organism evidence="3 4">
    <name type="scientific">Fervidibacillus albus</name>
    <dbReference type="NCBI Taxonomy" id="2980026"/>
    <lineage>
        <taxon>Bacteria</taxon>
        <taxon>Bacillati</taxon>
        <taxon>Bacillota</taxon>
        <taxon>Bacilli</taxon>
        <taxon>Bacillales</taxon>
        <taxon>Bacillaceae</taxon>
        <taxon>Fervidibacillus</taxon>
    </lineage>
</organism>
<accession>A0A9E8RX14</accession>
<dbReference type="EMBL" id="CP106878">
    <property type="protein sequence ID" value="WAA09032.1"/>
    <property type="molecule type" value="Genomic_DNA"/>
</dbReference>
<sequence length="180" mass="19379">MGVFGASMESVYLTVLIVSGILVLFYILFGDALDGVGEGIPFLNPVLILVFLVFLSAAGYILELVQVMNSLFIFLLSAFSSFLLTTLLNLFVLVPLSSAEGSIAYSEESLKGRLGTIIVPIPKDGFGEVLFESNSGRIAKTAASLDGAEIDEGIRVLAVDVKNGVVYVKPYDERTLFRNN</sequence>
<keyword evidence="1" id="KW-1133">Transmembrane helix</keyword>
<dbReference type="InterPro" id="IPR058653">
    <property type="entry name" value="NfeD2_TM"/>
</dbReference>
<keyword evidence="4" id="KW-1185">Reference proteome</keyword>
<dbReference type="AlphaFoldDB" id="A0A9E8RX14"/>